<comment type="pathway">
    <text evidence="1">Protein modification; protein ubiquitination.</text>
</comment>
<dbReference type="Proteomes" id="UP000325614">
    <property type="component" value="Chromosome"/>
</dbReference>
<dbReference type="InterPro" id="IPR022441">
    <property type="entry name" value="Para_beta_helix_rpt-2"/>
</dbReference>
<proteinExistence type="predicted"/>
<dbReference type="EMBL" id="CP045423">
    <property type="protein sequence ID" value="QFU14803.1"/>
    <property type="molecule type" value="Genomic_DNA"/>
</dbReference>
<feature type="domain" description="Carbohydrate-binding/sugar hydrolysis" evidence="6">
    <location>
        <begin position="198"/>
        <end position="398"/>
    </location>
</feature>
<feature type="chain" id="PRO_5024948297" evidence="5">
    <location>
        <begin position="26"/>
        <end position="467"/>
    </location>
</feature>
<dbReference type="InterPro" id="IPR006633">
    <property type="entry name" value="Carb-bd_sugar_hydrolysis-dom"/>
</dbReference>
<dbReference type="NCBIfam" id="TIGR03804">
    <property type="entry name" value="para_beta_helix"/>
    <property type="match status" value="1"/>
</dbReference>
<feature type="compositionally biased region" description="Low complexity" evidence="4">
    <location>
        <begin position="296"/>
        <end position="311"/>
    </location>
</feature>
<feature type="region of interest" description="Disordered" evidence="4">
    <location>
        <begin position="283"/>
        <end position="311"/>
    </location>
</feature>
<evidence type="ECO:0000256" key="4">
    <source>
        <dbReference type="SAM" id="MobiDB-lite"/>
    </source>
</evidence>
<evidence type="ECO:0000313" key="7">
    <source>
        <dbReference type="EMBL" id="QFU14803.1"/>
    </source>
</evidence>
<sequence length="467" mass="49782">MGRVPASFWGLAAVFAAGLSSPALAARIVVSPGEANLQDVVDRASDGDVVVLQAGEHHGPVRLTRPLTLEGEKGAVLTGPGKGSVITVLAPGSAVRGLTIRGSGLDLPEMDSGVFVEKSAAGAVVEDNVIEGNLYGVYLHGAENAVARGNRILGLQEGRVNEAGNGVSVWNAPGAQVLDNDVRYGRDGIFVVTSRNNVFKNNRFRDLRFAIHYMYTNDSEISGNVSSGNTVGYAIMFSHRLKVTGNVSDGDRDHGFLFNYANFSQITGNAVLGRLQPAERWATSGMRTGDAKEHGLPSPGEAEPAAGADARPGPTKCVFIYNANRNSFRGNWFEGCEIGIHFTAGSEGNEIAGNAFVSNRNQVKYVGTRYLDWSKGGRGNYWSDNPAFDLNGDGLGDSAYRPNDLVDKVLWTAPQAKVLMNSPAVQVIRWAQTQFPALMPGGVVDSHPLMRPPVTPPAHPRFEGARP</sequence>
<keyword evidence="8" id="KW-1185">Reference proteome</keyword>
<dbReference type="Gene3D" id="2.160.20.10">
    <property type="entry name" value="Single-stranded right-handed beta-helix, Pectin lyase-like"/>
    <property type="match status" value="1"/>
</dbReference>
<keyword evidence="3" id="KW-0833">Ubl conjugation pathway</keyword>
<dbReference type="NCBIfam" id="TIGR04247">
    <property type="entry name" value="NosD_copper_fam"/>
    <property type="match status" value="1"/>
</dbReference>
<dbReference type="PANTHER" id="PTHR22990">
    <property type="entry name" value="F-BOX ONLY PROTEIN"/>
    <property type="match status" value="1"/>
</dbReference>
<name>A0A5P9JR26_9HYPH</name>
<dbReference type="InterPro" id="IPR011050">
    <property type="entry name" value="Pectin_lyase_fold/virulence"/>
</dbReference>
<evidence type="ECO:0000256" key="5">
    <source>
        <dbReference type="SAM" id="SignalP"/>
    </source>
</evidence>
<protein>
    <submittedName>
        <fullName evidence="7">Nitrous oxide reductase family maturation protein NosD</fullName>
    </submittedName>
</protein>
<keyword evidence="5" id="KW-0732">Signal</keyword>
<accession>A0A5P9JR26</accession>
<evidence type="ECO:0000313" key="8">
    <source>
        <dbReference type="Proteomes" id="UP000325614"/>
    </source>
</evidence>
<organism evidence="7 8">
    <name type="scientific">Microvirga thermotolerans</name>
    <dbReference type="NCBI Taxonomy" id="2651334"/>
    <lineage>
        <taxon>Bacteria</taxon>
        <taxon>Pseudomonadati</taxon>
        <taxon>Pseudomonadota</taxon>
        <taxon>Alphaproteobacteria</taxon>
        <taxon>Hyphomicrobiales</taxon>
        <taxon>Methylobacteriaceae</taxon>
        <taxon>Microvirga</taxon>
    </lineage>
</organism>
<dbReference type="InterPro" id="IPR007742">
    <property type="entry name" value="NosD_dom"/>
</dbReference>
<dbReference type="InterPro" id="IPR012334">
    <property type="entry name" value="Pectin_lyas_fold"/>
</dbReference>
<dbReference type="InterPro" id="IPR026464">
    <property type="entry name" value="NosD_copper_fam"/>
</dbReference>
<dbReference type="PANTHER" id="PTHR22990:SF15">
    <property type="entry name" value="F-BOX ONLY PROTEIN 10"/>
    <property type="match status" value="1"/>
</dbReference>
<evidence type="ECO:0000256" key="3">
    <source>
        <dbReference type="ARBA" id="ARBA00022786"/>
    </source>
</evidence>
<evidence type="ECO:0000256" key="2">
    <source>
        <dbReference type="ARBA" id="ARBA00022737"/>
    </source>
</evidence>
<evidence type="ECO:0000256" key="1">
    <source>
        <dbReference type="ARBA" id="ARBA00004906"/>
    </source>
</evidence>
<dbReference type="KEGG" id="mico:GDR74_00455"/>
<dbReference type="SMART" id="SM00722">
    <property type="entry name" value="CASH"/>
    <property type="match status" value="2"/>
</dbReference>
<dbReference type="RefSeq" id="WP_152584453.1">
    <property type="nucleotide sequence ID" value="NZ_CP045423.1"/>
</dbReference>
<keyword evidence="2" id="KW-0677">Repeat</keyword>
<dbReference type="Pfam" id="PF05048">
    <property type="entry name" value="NosD"/>
    <property type="match status" value="1"/>
</dbReference>
<dbReference type="AlphaFoldDB" id="A0A5P9JR26"/>
<reference evidence="7 8" key="1">
    <citation type="submission" date="2019-10" db="EMBL/GenBank/DDBJ databases">
        <title>Isolation, Identification of Microvirga thermotolerans HR1, a novel thermophilic bacterium and Comparative Genomics of the genus Microvirga.</title>
        <authorList>
            <person name="Li J."/>
            <person name="Zhang W."/>
            <person name="Lin M."/>
            <person name="Wang J."/>
        </authorList>
    </citation>
    <scope>NUCLEOTIDE SEQUENCE [LARGE SCALE GENOMIC DNA]</scope>
    <source>
        <strain evidence="7 8">HR1</strain>
    </source>
</reference>
<dbReference type="InterPro" id="IPR051550">
    <property type="entry name" value="SCF-Subunits/Alg-Epimerases"/>
</dbReference>
<feature type="signal peptide" evidence="5">
    <location>
        <begin position="1"/>
        <end position="25"/>
    </location>
</feature>
<feature type="domain" description="Carbohydrate-binding/sugar hydrolysis" evidence="6">
    <location>
        <begin position="44"/>
        <end position="192"/>
    </location>
</feature>
<evidence type="ECO:0000259" key="6">
    <source>
        <dbReference type="SMART" id="SM00722"/>
    </source>
</evidence>
<dbReference type="InterPro" id="IPR006626">
    <property type="entry name" value="PbH1"/>
</dbReference>
<dbReference type="SMART" id="SM00710">
    <property type="entry name" value="PbH1"/>
    <property type="match status" value="9"/>
</dbReference>
<dbReference type="SUPFAM" id="SSF51126">
    <property type="entry name" value="Pectin lyase-like"/>
    <property type="match status" value="1"/>
</dbReference>
<gene>
    <name evidence="7" type="primary">nosD</name>
    <name evidence="7" type="ORF">GDR74_00455</name>
</gene>